<sequence>MISQRNELLLNAFGLLGISVTLAVAFLFQILGGELPCPLCLLQRAGFLLLAVGPVLNICKGPKSAHYGITILAAIVGAGFAVRQVLLHIVPGDGGYGSTVMGLHMYTWSLIIFLGGIVACAVMLLFRSPENDAAVETKATVLRVSVIGSIAVASVIGLAGLNFASTVVECGFATCPDNPVSYILLK</sequence>
<evidence type="ECO:0000313" key="7">
    <source>
        <dbReference type="Proteomes" id="UP001385499"/>
    </source>
</evidence>
<proteinExistence type="predicted"/>
<dbReference type="Gene3D" id="1.20.1550.10">
    <property type="entry name" value="DsbB-like"/>
    <property type="match status" value="1"/>
</dbReference>
<dbReference type="InterPro" id="IPR023380">
    <property type="entry name" value="DsbB-like_sf"/>
</dbReference>
<evidence type="ECO:0000256" key="4">
    <source>
        <dbReference type="ARBA" id="ARBA00023136"/>
    </source>
</evidence>
<keyword evidence="4 5" id="KW-0472">Membrane</keyword>
<keyword evidence="2 5" id="KW-0812">Transmembrane</keyword>
<feature type="transmembrane region" description="Helical" evidence="5">
    <location>
        <begin position="12"/>
        <end position="30"/>
    </location>
</feature>
<comment type="subcellular location">
    <subcellularLocation>
        <location evidence="1">Membrane</location>
        <topology evidence="1">Multi-pass membrane protein</topology>
    </subcellularLocation>
</comment>
<dbReference type="InterPro" id="IPR003752">
    <property type="entry name" value="DiS_bond_form_DsbB/BdbC"/>
</dbReference>
<comment type="caution">
    <text evidence="6">The sequence shown here is derived from an EMBL/GenBank/DDBJ whole genome shotgun (WGS) entry which is preliminary data.</text>
</comment>
<reference evidence="6 7" key="1">
    <citation type="submission" date="2024-02" db="EMBL/GenBank/DDBJ databases">
        <title>Roseibium algae sp. nov., isolated from marine alga (Grateloupia sp.), showing potential in myo-inositol conversion.</title>
        <authorList>
            <person name="Wang Y."/>
        </authorList>
    </citation>
    <scope>NUCLEOTIDE SEQUENCE [LARGE SCALE GENOMIC DNA]</scope>
    <source>
        <strain evidence="6 7">H3510</strain>
    </source>
</reference>
<gene>
    <name evidence="6" type="ORF">V6575_04700</name>
</gene>
<feature type="transmembrane region" description="Helical" evidence="5">
    <location>
        <begin position="66"/>
        <end position="86"/>
    </location>
</feature>
<name>A0ABU8TGV3_9HYPH</name>
<feature type="transmembrane region" description="Helical" evidence="5">
    <location>
        <begin position="146"/>
        <end position="168"/>
    </location>
</feature>
<evidence type="ECO:0000256" key="5">
    <source>
        <dbReference type="SAM" id="Phobius"/>
    </source>
</evidence>
<feature type="transmembrane region" description="Helical" evidence="5">
    <location>
        <begin position="42"/>
        <end position="59"/>
    </location>
</feature>
<dbReference type="RefSeq" id="WP_340272953.1">
    <property type="nucleotide sequence ID" value="NZ_JBAKIA010000002.1"/>
</dbReference>
<evidence type="ECO:0000256" key="2">
    <source>
        <dbReference type="ARBA" id="ARBA00022692"/>
    </source>
</evidence>
<dbReference type="EMBL" id="JBAKIA010000002">
    <property type="protein sequence ID" value="MEJ8473375.1"/>
    <property type="molecule type" value="Genomic_DNA"/>
</dbReference>
<accession>A0ABU8TGV3</accession>
<protein>
    <submittedName>
        <fullName evidence="6">Disulfide bond formation protein B</fullName>
    </submittedName>
</protein>
<dbReference type="SUPFAM" id="SSF158442">
    <property type="entry name" value="DsbB-like"/>
    <property type="match status" value="1"/>
</dbReference>
<dbReference type="Proteomes" id="UP001385499">
    <property type="component" value="Unassembled WGS sequence"/>
</dbReference>
<organism evidence="6 7">
    <name type="scientific">Roseibium algae</name>
    <dbReference type="NCBI Taxonomy" id="3123038"/>
    <lineage>
        <taxon>Bacteria</taxon>
        <taxon>Pseudomonadati</taxon>
        <taxon>Pseudomonadota</taxon>
        <taxon>Alphaproteobacteria</taxon>
        <taxon>Hyphomicrobiales</taxon>
        <taxon>Stappiaceae</taxon>
        <taxon>Roseibium</taxon>
    </lineage>
</organism>
<dbReference type="Pfam" id="PF02600">
    <property type="entry name" value="DsbB"/>
    <property type="match status" value="1"/>
</dbReference>
<keyword evidence="7" id="KW-1185">Reference proteome</keyword>
<evidence type="ECO:0000256" key="3">
    <source>
        <dbReference type="ARBA" id="ARBA00022989"/>
    </source>
</evidence>
<evidence type="ECO:0000313" key="6">
    <source>
        <dbReference type="EMBL" id="MEJ8473375.1"/>
    </source>
</evidence>
<evidence type="ECO:0000256" key="1">
    <source>
        <dbReference type="ARBA" id="ARBA00004141"/>
    </source>
</evidence>
<keyword evidence="3 5" id="KW-1133">Transmembrane helix</keyword>
<feature type="transmembrane region" description="Helical" evidence="5">
    <location>
        <begin position="106"/>
        <end position="126"/>
    </location>
</feature>